<keyword evidence="2" id="KW-0472">Membrane</keyword>
<comment type="caution">
    <text evidence="3">The sequence shown here is derived from an EMBL/GenBank/DDBJ whole genome shotgun (WGS) entry which is preliminary data.</text>
</comment>
<dbReference type="EMBL" id="JBIMSP010000021">
    <property type="protein sequence ID" value="MFH5243158.1"/>
    <property type="molecule type" value="Genomic_DNA"/>
</dbReference>
<evidence type="ECO:0000313" key="6">
    <source>
        <dbReference type="Proteomes" id="UP001609219"/>
    </source>
</evidence>
<sequence>MSPDRLPRRHRASATSMHTPGYRPRTFAVPFLLRGALRGRASTGARTTLGSHKMRAGPRDGDWLLPRRSTPTYAGASALAAIMITAPIVLAVFDVTRNMWCLRAGGVTARFGGGTSGAP</sequence>
<reference evidence="5 6" key="1">
    <citation type="submission" date="2024-10" db="EMBL/GenBank/DDBJ databases">
        <authorList>
            <person name="Riesco R."/>
        </authorList>
    </citation>
    <scope>NUCLEOTIDE SEQUENCE [LARGE SCALE GENOMIC DNA]</scope>
    <source>
        <strain evidence="4 5">NCIMB 15448</strain>
        <strain evidence="3 6">NCIMB 15450</strain>
    </source>
</reference>
<accession>A0ABW7K263</accession>
<keyword evidence="2" id="KW-0812">Transmembrane</keyword>
<dbReference type="EMBL" id="JBIMSN010000025">
    <property type="protein sequence ID" value="MFH5228095.1"/>
    <property type="molecule type" value="Genomic_DNA"/>
</dbReference>
<protein>
    <submittedName>
        <fullName evidence="3">Uncharacterized protein</fullName>
    </submittedName>
</protein>
<feature type="region of interest" description="Disordered" evidence="1">
    <location>
        <begin position="42"/>
        <end position="63"/>
    </location>
</feature>
<evidence type="ECO:0000256" key="2">
    <source>
        <dbReference type="SAM" id="Phobius"/>
    </source>
</evidence>
<dbReference type="RefSeq" id="WP_395124853.1">
    <property type="nucleotide sequence ID" value="NZ_JBIMSN010000025.1"/>
</dbReference>
<keyword evidence="2" id="KW-1133">Transmembrane helix</keyword>
<evidence type="ECO:0000256" key="1">
    <source>
        <dbReference type="SAM" id="MobiDB-lite"/>
    </source>
</evidence>
<evidence type="ECO:0000313" key="5">
    <source>
        <dbReference type="Proteomes" id="UP001609176"/>
    </source>
</evidence>
<dbReference type="Proteomes" id="UP001609219">
    <property type="component" value="Unassembled WGS sequence"/>
</dbReference>
<feature type="region of interest" description="Disordered" evidence="1">
    <location>
        <begin position="1"/>
        <end position="21"/>
    </location>
</feature>
<feature type="transmembrane region" description="Helical" evidence="2">
    <location>
        <begin position="73"/>
        <end position="93"/>
    </location>
</feature>
<evidence type="ECO:0000313" key="3">
    <source>
        <dbReference type="EMBL" id="MFH5228095.1"/>
    </source>
</evidence>
<keyword evidence="6" id="KW-1185">Reference proteome</keyword>
<organism evidence="3 6">
    <name type="scientific">Antrihabitans spumae</name>
    <dbReference type="NCBI Taxonomy" id="3373370"/>
    <lineage>
        <taxon>Bacteria</taxon>
        <taxon>Bacillati</taxon>
        <taxon>Actinomycetota</taxon>
        <taxon>Actinomycetes</taxon>
        <taxon>Mycobacteriales</taxon>
        <taxon>Nocardiaceae</taxon>
        <taxon>Antrihabitans</taxon>
    </lineage>
</organism>
<proteinExistence type="predicted"/>
<name>A0ABW7K263_9NOCA</name>
<gene>
    <name evidence="4" type="ORF">ACHIPV_14940</name>
    <name evidence="3" type="ORF">ACHIRB_05765</name>
</gene>
<dbReference type="Proteomes" id="UP001609176">
    <property type="component" value="Unassembled WGS sequence"/>
</dbReference>
<evidence type="ECO:0000313" key="4">
    <source>
        <dbReference type="EMBL" id="MFH5243158.1"/>
    </source>
</evidence>